<evidence type="ECO:0000313" key="1">
    <source>
        <dbReference type="EMBL" id="EQD77023.1"/>
    </source>
</evidence>
<feature type="non-terminal residue" evidence="1">
    <location>
        <position position="139"/>
    </location>
</feature>
<comment type="caution">
    <text evidence="1">The sequence shown here is derived from an EMBL/GenBank/DDBJ whole genome shotgun (WGS) entry which is preliminary data.</text>
</comment>
<sequence length="139" mass="16533">MNSYTRKKVINGREYFYEMTPYWDKEKKKIRYHSRYLGVQKENGIEKIRTHLPRNVFVYGPFVPVLRIMRELGIENILDSFFNKEDRNVILVLAAARAIRSIPMDLVHTWYEGTHLVKEYPCDVSSQRISRLLDHIGNS</sequence>
<reference evidence="1" key="1">
    <citation type="submission" date="2013-08" db="EMBL/GenBank/DDBJ databases">
        <authorList>
            <person name="Mendez C."/>
            <person name="Richter M."/>
            <person name="Ferrer M."/>
            <person name="Sanchez J."/>
        </authorList>
    </citation>
    <scope>NUCLEOTIDE SEQUENCE</scope>
</reference>
<proteinExistence type="predicted"/>
<name>T1C7V6_9ZZZZ</name>
<reference evidence="1" key="2">
    <citation type="journal article" date="2014" name="ISME J.">
        <title>Microbial stratification in low pH oxic and suboxic macroscopic growths along an acid mine drainage.</title>
        <authorList>
            <person name="Mendez-Garcia C."/>
            <person name="Mesa V."/>
            <person name="Sprenger R.R."/>
            <person name="Richter M."/>
            <person name="Diez M.S."/>
            <person name="Solano J."/>
            <person name="Bargiela R."/>
            <person name="Golyshina O.V."/>
            <person name="Manteca A."/>
            <person name="Ramos J.L."/>
            <person name="Gallego J.R."/>
            <person name="Llorente I."/>
            <person name="Martins Dos Santos V.A."/>
            <person name="Jensen O.N."/>
            <person name="Pelaez A.I."/>
            <person name="Sanchez J."/>
            <person name="Ferrer M."/>
        </authorList>
    </citation>
    <scope>NUCLEOTIDE SEQUENCE</scope>
</reference>
<protein>
    <submittedName>
        <fullName evidence="1">Transposase (IS4)</fullName>
    </submittedName>
</protein>
<organism evidence="1">
    <name type="scientific">mine drainage metagenome</name>
    <dbReference type="NCBI Taxonomy" id="410659"/>
    <lineage>
        <taxon>unclassified sequences</taxon>
        <taxon>metagenomes</taxon>
        <taxon>ecological metagenomes</taxon>
    </lineage>
</organism>
<dbReference type="AlphaFoldDB" id="T1C7V6"/>
<gene>
    <name evidence="1" type="ORF">B1B_01301</name>
</gene>
<dbReference type="EMBL" id="AUZY01000904">
    <property type="protein sequence ID" value="EQD77023.1"/>
    <property type="molecule type" value="Genomic_DNA"/>
</dbReference>
<accession>T1C7V6</accession>